<name>A0A0H3B3C0_YERPY</name>
<keyword evidence="1" id="KW-0812">Transmembrane</keyword>
<protein>
    <submittedName>
        <fullName evidence="2">Uncharacterized protein</fullName>
    </submittedName>
</protein>
<dbReference type="KEGG" id="ypy:YPK_2290"/>
<sequence length="57" mass="6644">MKGILYNVLFSTIPFIVIALFSMCYLEFFPNHFGKLTLVTIVIVFFVSCKMMPNKYI</sequence>
<keyword evidence="1" id="KW-0472">Membrane</keyword>
<evidence type="ECO:0000256" key="1">
    <source>
        <dbReference type="SAM" id="Phobius"/>
    </source>
</evidence>
<gene>
    <name evidence="2" type="ordered locus">YPK_2290</name>
</gene>
<reference evidence="2" key="1">
    <citation type="submission" date="2008-02" db="EMBL/GenBank/DDBJ databases">
        <title>Complete sequence of Yersinia pseudotuberculosis YPIII.</title>
        <authorList>
            <consortium name="US DOE Joint Genome Institute"/>
            <person name="Challacombe J.F."/>
            <person name="Bruce D."/>
            <person name="Detter J.C."/>
            <person name="Green L."/>
            <person name="Land M."/>
            <person name="Munk C."/>
            <person name="Lindler L.E."/>
            <person name="Nikolich M.P."/>
            <person name="Brettin T."/>
        </authorList>
    </citation>
    <scope>NUCLEOTIDE SEQUENCE</scope>
    <source>
        <strain evidence="2">YPIII</strain>
    </source>
</reference>
<organism evidence="2">
    <name type="scientific">Yersinia pseudotuberculosis serotype O:3 (strain YPIII)</name>
    <dbReference type="NCBI Taxonomy" id="502800"/>
    <lineage>
        <taxon>Bacteria</taxon>
        <taxon>Pseudomonadati</taxon>
        <taxon>Pseudomonadota</taxon>
        <taxon>Gammaproteobacteria</taxon>
        <taxon>Enterobacterales</taxon>
        <taxon>Yersiniaceae</taxon>
        <taxon>Yersinia</taxon>
    </lineage>
</organism>
<dbReference type="PATRIC" id="fig|502800.11.peg.2972"/>
<keyword evidence="1" id="KW-1133">Transmembrane helix</keyword>
<feature type="transmembrane region" description="Helical" evidence="1">
    <location>
        <begin position="6"/>
        <end position="26"/>
    </location>
</feature>
<dbReference type="EMBL" id="CP000950">
    <property type="protein sequence ID" value="ACA68567.1"/>
    <property type="molecule type" value="Genomic_DNA"/>
</dbReference>
<evidence type="ECO:0000313" key="2">
    <source>
        <dbReference type="EMBL" id="ACA68567.1"/>
    </source>
</evidence>
<dbReference type="AlphaFoldDB" id="A0A0H3B3C0"/>
<feature type="transmembrane region" description="Helical" evidence="1">
    <location>
        <begin position="33"/>
        <end position="53"/>
    </location>
</feature>
<accession>A0A0H3B3C0</accession>
<proteinExistence type="predicted"/>